<comment type="caution">
    <text evidence="2">The sequence shown here is derived from an EMBL/GenBank/DDBJ whole genome shotgun (WGS) entry which is preliminary data.</text>
</comment>
<accession>A0ABR2GTM1</accession>
<evidence type="ECO:0000256" key="1">
    <source>
        <dbReference type="SAM" id="MobiDB-lite"/>
    </source>
</evidence>
<reference evidence="2 3" key="1">
    <citation type="submission" date="2024-04" db="EMBL/GenBank/DDBJ databases">
        <title>Tritrichomonas musculus Genome.</title>
        <authorList>
            <person name="Alves-Ferreira E."/>
            <person name="Grigg M."/>
            <person name="Lorenzi H."/>
            <person name="Galac M."/>
        </authorList>
    </citation>
    <scope>NUCLEOTIDE SEQUENCE [LARGE SCALE GENOMIC DNA]</scope>
    <source>
        <strain evidence="2 3">EAF2021</strain>
    </source>
</reference>
<sequence length="188" mass="22430">MIPFDPGQNDDSDSFFLNSQSDSDDVLYEIKWEYENDKQEISPPIANMQPKNSISVKHKDSELKPSPNDLNNQLCDTQFEKSNGQKVTNPGNLHRNPKRIVDLSDPEKYFKNQYYKIFISGKKFEKKYVQQIHNRFLKNIEGFKKMKREEFRRIDIYFQNYATHQDQIFKVLKENKDVISKEILHLEF</sequence>
<proteinExistence type="predicted"/>
<dbReference type="EMBL" id="JAPFFF010000062">
    <property type="protein sequence ID" value="KAK8837021.1"/>
    <property type="molecule type" value="Genomic_DNA"/>
</dbReference>
<evidence type="ECO:0000313" key="3">
    <source>
        <dbReference type="Proteomes" id="UP001470230"/>
    </source>
</evidence>
<keyword evidence="3" id="KW-1185">Reference proteome</keyword>
<feature type="region of interest" description="Disordered" evidence="1">
    <location>
        <begin position="41"/>
        <end position="67"/>
    </location>
</feature>
<gene>
    <name evidence="2" type="ORF">M9Y10_037066</name>
</gene>
<feature type="region of interest" description="Disordered" evidence="1">
    <location>
        <begin position="1"/>
        <end position="20"/>
    </location>
</feature>
<organism evidence="2 3">
    <name type="scientific">Tritrichomonas musculus</name>
    <dbReference type="NCBI Taxonomy" id="1915356"/>
    <lineage>
        <taxon>Eukaryota</taxon>
        <taxon>Metamonada</taxon>
        <taxon>Parabasalia</taxon>
        <taxon>Tritrichomonadida</taxon>
        <taxon>Tritrichomonadidae</taxon>
        <taxon>Tritrichomonas</taxon>
    </lineage>
</organism>
<name>A0ABR2GTM1_9EUKA</name>
<dbReference type="Proteomes" id="UP001470230">
    <property type="component" value="Unassembled WGS sequence"/>
</dbReference>
<evidence type="ECO:0000313" key="2">
    <source>
        <dbReference type="EMBL" id="KAK8837021.1"/>
    </source>
</evidence>
<protein>
    <submittedName>
        <fullName evidence="2">Uncharacterized protein</fullName>
    </submittedName>
</protein>